<feature type="compositionally biased region" description="Gly residues" evidence="7">
    <location>
        <begin position="902"/>
        <end position="914"/>
    </location>
</feature>
<evidence type="ECO:0000256" key="4">
    <source>
        <dbReference type="ARBA" id="ARBA00023136"/>
    </source>
</evidence>
<feature type="transmembrane region" description="Helical" evidence="5">
    <location>
        <begin position="66"/>
        <end position="91"/>
    </location>
</feature>
<feature type="region of interest" description="Disordered" evidence="7">
    <location>
        <begin position="507"/>
        <end position="532"/>
    </location>
</feature>
<dbReference type="Proteomes" id="UP000307808">
    <property type="component" value="Unassembled WGS sequence"/>
</dbReference>
<dbReference type="GO" id="GO:0005886">
    <property type="term" value="C:plasma membrane"/>
    <property type="evidence" value="ECO:0007669"/>
    <property type="project" value="UniProtKB-SubCell"/>
</dbReference>
<feature type="compositionally biased region" description="Pro residues" evidence="7">
    <location>
        <begin position="8"/>
        <end position="18"/>
    </location>
</feature>
<keyword evidence="1 5" id="KW-1003">Cell membrane</keyword>
<dbReference type="EMBL" id="SZPY01000004">
    <property type="protein sequence ID" value="TKI60813.1"/>
    <property type="molecule type" value="Genomic_DNA"/>
</dbReference>
<feature type="compositionally biased region" description="Basic and acidic residues" evidence="7">
    <location>
        <begin position="507"/>
        <end position="519"/>
    </location>
</feature>
<comment type="subcellular location">
    <subcellularLocation>
        <location evidence="5">Cell membrane</location>
        <topology evidence="5">Multi-pass membrane protein</topology>
    </subcellularLocation>
</comment>
<comment type="similarity">
    <text evidence="5">Belongs to the UPF0182 family.</text>
</comment>
<evidence type="ECO:0000256" key="2">
    <source>
        <dbReference type="ARBA" id="ARBA00022692"/>
    </source>
</evidence>
<feature type="region of interest" description="Disordered" evidence="7">
    <location>
        <begin position="899"/>
        <end position="924"/>
    </location>
</feature>
<evidence type="ECO:0000256" key="3">
    <source>
        <dbReference type="ARBA" id="ARBA00022989"/>
    </source>
</evidence>
<dbReference type="Pfam" id="PF03699">
    <property type="entry name" value="UPF0182"/>
    <property type="match status" value="1"/>
</dbReference>
<evidence type="ECO:0000256" key="7">
    <source>
        <dbReference type="SAM" id="MobiDB-lite"/>
    </source>
</evidence>
<dbReference type="RefSeq" id="WP_137067119.1">
    <property type="nucleotide sequence ID" value="NZ_CP040748.1"/>
</dbReference>
<gene>
    <name evidence="8" type="ORF">FC770_14990</name>
</gene>
<comment type="caution">
    <text evidence="8">The sequence shown here is derived from an EMBL/GenBank/DDBJ whole genome shotgun (WGS) entry which is preliminary data.</text>
</comment>
<dbReference type="PANTHER" id="PTHR39344">
    <property type="entry name" value="UPF0182 PROTEIN SLL1060"/>
    <property type="match status" value="1"/>
</dbReference>
<dbReference type="OrthoDB" id="9763654at2"/>
<reference evidence="8 9" key="1">
    <citation type="submission" date="2019-04" db="EMBL/GenBank/DDBJ databases">
        <authorList>
            <person name="Dong K."/>
        </authorList>
    </citation>
    <scope>NUCLEOTIDE SEQUENCE [LARGE SCALE GENOMIC DNA]</scope>
    <source>
        <strain evidence="9">dk3543</strain>
    </source>
</reference>
<feature type="transmembrane region" description="Helical" evidence="5">
    <location>
        <begin position="119"/>
        <end position="137"/>
    </location>
</feature>
<dbReference type="HAMAP" id="MF_01600">
    <property type="entry name" value="UPF0182"/>
    <property type="match status" value="1"/>
</dbReference>
<proteinExistence type="inferred from homology"/>
<keyword evidence="6" id="KW-0175">Coiled coil</keyword>
<feature type="transmembrane region" description="Helical" evidence="5">
    <location>
        <begin position="211"/>
        <end position="232"/>
    </location>
</feature>
<evidence type="ECO:0000313" key="8">
    <source>
        <dbReference type="EMBL" id="TKI60813.1"/>
    </source>
</evidence>
<accession>A0A4V5TR14</accession>
<keyword evidence="9" id="KW-1185">Reference proteome</keyword>
<protein>
    <recommendedName>
        <fullName evidence="5">UPF0182 protein FC770_14990</fullName>
    </recommendedName>
</protein>
<feature type="coiled-coil region" evidence="6">
    <location>
        <begin position="924"/>
        <end position="973"/>
    </location>
</feature>
<dbReference type="AlphaFoldDB" id="A0A4V5TR14"/>
<feature type="transmembrane region" description="Helical" evidence="5">
    <location>
        <begin position="173"/>
        <end position="199"/>
    </location>
</feature>
<keyword evidence="4 5" id="KW-0472">Membrane</keyword>
<evidence type="ECO:0000256" key="5">
    <source>
        <dbReference type="HAMAP-Rule" id="MF_01600"/>
    </source>
</evidence>
<evidence type="ECO:0000256" key="6">
    <source>
        <dbReference type="SAM" id="Coils"/>
    </source>
</evidence>
<dbReference type="GO" id="GO:0005576">
    <property type="term" value="C:extracellular region"/>
    <property type="evidence" value="ECO:0007669"/>
    <property type="project" value="TreeGrafter"/>
</dbReference>
<dbReference type="PANTHER" id="PTHR39344:SF1">
    <property type="entry name" value="UPF0182 PROTEIN SLL1060"/>
    <property type="match status" value="1"/>
</dbReference>
<evidence type="ECO:0000256" key="1">
    <source>
        <dbReference type="ARBA" id="ARBA00022475"/>
    </source>
</evidence>
<organism evidence="8 9">
    <name type="scientific">Nocardioides jishulii</name>
    <dbReference type="NCBI Taxonomy" id="2575440"/>
    <lineage>
        <taxon>Bacteria</taxon>
        <taxon>Bacillati</taxon>
        <taxon>Actinomycetota</taxon>
        <taxon>Actinomycetes</taxon>
        <taxon>Propionibacteriales</taxon>
        <taxon>Nocardioidaceae</taxon>
        <taxon>Nocardioides</taxon>
    </lineage>
</organism>
<name>A0A4V5TR14_9ACTN</name>
<dbReference type="InterPro" id="IPR005372">
    <property type="entry name" value="UPF0182"/>
</dbReference>
<evidence type="ECO:0000313" key="9">
    <source>
        <dbReference type="Proteomes" id="UP000307808"/>
    </source>
</evidence>
<feature type="region of interest" description="Disordered" evidence="7">
    <location>
        <begin position="1"/>
        <end position="20"/>
    </location>
</feature>
<keyword evidence="2 5" id="KW-0812">Transmembrane</keyword>
<feature type="transmembrane region" description="Helical" evidence="5">
    <location>
        <begin position="24"/>
        <end position="46"/>
    </location>
</feature>
<keyword evidence="3 5" id="KW-1133">Transmembrane helix</keyword>
<sequence>MSLFGPPAAAPAPTPGPPQRRSRALVITAVVLLVGFLLLTAFSAFWTERLWFRSVDFSGVFTTLVLTRVGLFTVFGLLMALTVALNMHLAYRFRPFFRPSSLEQENLERYREAINPVKGWVLAGAAVLIGLFAGASASGKWREFTTWRHSETFGTADPYFDRDVSFYVFELGWLHYVVDFLLAAAIVGLLASVLVHYLYGGIRLQAPRDKFSPAAQIQVSVLLGLAVLAKAADYWLDRYDLLNTSGSLITGMNFTDDNAVLPAKNILVGIAIICAVLFFLNVWRRTWMLPSVGIALLALSAILLGMLWPGIVQRFQVAPNQPDKESAYIEKNIEATRAAYNLDDVEVTRYNSAPDLGSALTQLETGTSSVPLVDPKLVSPTFEQQQQVRAYYTVADVLDVDRYTLDGEERALVLGVRELDQAGLAESDRNWANLHTVYTHGSGMIAAYANQRPGDNGSQADAIQWAEGQEETQKALSSLSDEPFEQRVYFGETSPVYSVVGKAKEDGKDVELDLPRGEEGSSPTSTYDGKGGVPVGSPFNRLLYAVKYGEPNFLLSGRIHEDSKILYERNPRRMVEKVAPWLTVDSDPYPVVVDGRIQWVLDGYTVTDKYPLSQKESFEDMIDDSLQDDLGFQTLPTDEINYVRNAVKATVDAYDGTVKLYAWDEADPILKVWRNVFPDTVLDKDEIPEALVSHLRYPEDMFKAQRYQFARYHVTDPKDWYAGNDRWEVPNDPNVKNSQQPPYRLFANPQGDEDPNAEQIWSLTSVYVPREKNNLAAFVSVNSDATSPDYGKIKVLELSDERTNGPVQVANEIASDEDVRDELFSFDQGGINPRYGNLLTLPVGDGLMYVQPLYAARDASESSYPILSFVLVSYGGNVGVAPTLRGAIADVLGVDDSAPSTGGSGGKGSGGGKGEQSPTTGTVNQRIKALLADAEEQFAAADKAQRAGDTVAWAEAIEKAKELINEAVELSEDK</sequence>
<feature type="transmembrane region" description="Helical" evidence="5">
    <location>
        <begin position="292"/>
        <end position="311"/>
    </location>
</feature>
<feature type="transmembrane region" description="Helical" evidence="5">
    <location>
        <begin position="261"/>
        <end position="280"/>
    </location>
</feature>